<organism evidence="1 2">
    <name type="scientific">Lasiosphaeria ovina</name>
    <dbReference type="NCBI Taxonomy" id="92902"/>
    <lineage>
        <taxon>Eukaryota</taxon>
        <taxon>Fungi</taxon>
        <taxon>Dikarya</taxon>
        <taxon>Ascomycota</taxon>
        <taxon>Pezizomycotina</taxon>
        <taxon>Sordariomycetes</taxon>
        <taxon>Sordariomycetidae</taxon>
        <taxon>Sordariales</taxon>
        <taxon>Lasiosphaeriaceae</taxon>
        <taxon>Lasiosphaeria</taxon>
    </lineage>
</organism>
<proteinExistence type="predicted"/>
<keyword evidence="2" id="KW-1185">Reference proteome</keyword>
<comment type="caution">
    <text evidence="1">The sequence shown here is derived from an EMBL/GenBank/DDBJ whole genome shotgun (WGS) entry which is preliminary data.</text>
</comment>
<name>A0AAE0JU00_9PEZI</name>
<reference evidence="1" key="2">
    <citation type="submission" date="2023-06" db="EMBL/GenBank/DDBJ databases">
        <authorList>
            <consortium name="Lawrence Berkeley National Laboratory"/>
            <person name="Haridas S."/>
            <person name="Hensen N."/>
            <person name="Bonometti L."/>
            <person name="Westerberg I."/>
            <person name="Brannstrom I.O."/>
            <person name="Guillou S."/>
            <person name="Cros-Aarteil S."/>
            <person name="Calhoun S."/>
            <person name="Kuo A."/>
            <person name="Mondo S."/>
            <person name="Pangilinan J."/>
            <person name="Riley R."/>
            <person name="Labutti K."/>
            <person name="Andreopoulos B."/>
            <person name="Lipzen A."/>
            <person name="Chen C."/>
            <person name="Yanf M."/>
            <person name="Daum C."/>
            <person name="Ng V."/>
            <person name="Clum A."/>
            <person name="Steindorff A."/>
            <person name="Ohm R."/>
            <person name="Martin F."/>
            <person name="Silar P."/>
            <person name="Natvig D."/>
            <person name="Lalanne C."/>
            <person name="Gautier V."/>
            <person name="Ament-Velasquez S.L."/>
            <person name="Kruys A."/>
            <person name="Hutchinson M.I."/>
            <person name="Powell A.J."/>
            <person name="Barry K."/>
            <person name="Miller A.N."/>
            <person name="Grigoriev I.V."/>
            <person name="Debuchy R."/>
            <person name="Gladieux P."/>
            <person name="Thoren M.H."/>
            <person name="Johannesson H."/>
        </authorList>
    </citation>
    <scope>NUCLEOTIDE SEQUENCE</scope>
    <source>
        <strain evidence="1">CBS 958.72</strain>
    </source>
</reference>
<accession>A0AAE0JU00</accession>
<dbReference type="AlphaFoldDB" id="A0AAE0JU00"/>
<reference evidence="1" key="1">
    <citation type="journal article" date="2023" name="Mol. Phylogenet. Evol.">
        <title>Genome-scale phylogeny and comparative genomics of the fungal order Sordariales.</title>
        <authorList>
            <person name="Hensen N."/>
            <person name="Bonometti L."/>
            <person name="Westerberg I."/>
            <person name="Brannstrom I.O."/>
            <person name="Guillou S."/>
            <person name="Cros-Aarteil S."/>
            <person name="Calhoun S."/>
            <person name="Haridas S."/>
            <person name="Kuo A."/>
            <person name="Mondo S."/>
            <person name="Pangilinan J."/>
            <person name="Riley R."/>
            <person name="LaButti K."/>
            <person name="Andreopoulos B."/>
            <person name="Lipzen A."/>
            <person name="Chen C."/>
            <person name="Yan M."/>
            <person name="Daum C."/>
            <person name="Ng V."/>
            <person name="Clum A."/>
            <person name="Steindorff A."/>
            <person name="Ohm R.A."/>
            <person name="Martin F."/>
            <person name="Silar P."/>
            <person name="Natvig D.O."/>
            <person name="Lalanne C."/>
            <person name="Gautier V."/>
            <person name="Ament-Velasquez S.L."/>
            <person name="Kruys A."/>
            <person name="Hutchinson M.I."/>
            <person name="Powell A.J."/>
            <person name="Barry K."/>
            <person name="Miller A.N."/>
            <person name="Grigoriev I.V."/>
            <person name="Debuchy R."/>
            <person name="Gladieux P."/>
            <person name="Hiltunen Thoren M."/>
            <person name="Johannesson H."/>
        </authorList>
    </citation>
    <scope>NUCLEOTIDE SEQUENCE</scope>
    <source>
        <strain evidence="1">CBS 958.72</strain>
    </source>
</reference>
<protein>
    <recommendedName>
        <fullName evidence="3">Ubiquitin 3 binding protein But2 C-terminal domain-containing protein</fullName>
    </recommendedName>
</protein>
<evidence type="ECO:0008006" key="3">
    <source>
        <dbReference type="Google" id="ProtNLM"/>
    </source>
</evidence>
<sequence length="195" mass="20480">MRIPIAALILGSQATAALKPWEISALRTFSPSGRPDSSPWSFINLTITDRNTYAATAPPPDASAPGTAATCFVQWPYAGDAYGREVNCTTTTTTATTHLSSSPPSGWTFTMLPTPGSAYASPLNDFMLRFTLTLKLAGAEERYEGSARFALGPGQNLQGICSASGVCAFALRDEAVPVLVVQTRVAGGLLGQYGK</sequence>
<evidence type="ECO:0000313" key="1">
    <source>
        <dbReference type="EMBL" id="KAK3361532.1"/>
    </source>
</evidence>
<dbReference type="Proteomes" id="UP001287356">
    <property type="component" value="Unassembled WGS sequence"/>
</dbReference>
<dbReference type="EMBL" id="JAULSN010000011">
    <property type="protein sequence ID" value="KAK3361532.1"/>
    <property type="molecule type" value="Genomic_DNA"/>
</dbReference>
<gene>
    <name evidence="1" type="ORF">B0T24DRAFT_684573</name>
</gene>
<evidence type="ECO:0000313" key="2">
    <source>
        <dbReference type="Proteomes" id="UP001287356"/>
    </source>
</evidence>